<evidence type="ECO:0000313" key="3">
    <source>
        <dbReference type="Proteomes" id="UP000288972"/>
    </source>
</evidence>
<dbReference type="EMBL" id="CP030053">
    <property type="protein sequence ID" value="QAU44488.1"/>
    <property type="molecule type" value="Genomic_DNA"/>
</dbReference>
<protein>
    <submittedName>
        <fullName evidence="2">Uncharacterized protein</fullName>
    </submittedName>
</protein>
<dbReference type="Proteomes" id="UP000288972">
    <property type="component" value="Chromosome"/>
</dbReference>
<organism evidence="2 3">
    <name type="scientific">Bradyrhizobium guangzhouense</name>
    <dbReference type="NCBI Taxonomy" id="1325095"/>
    <lineage>
        <taxon>Bacteria</taxon>
        <taxon>Pseudomonadati</taxon>
        <taxon>Pseudomonadota</taxon>
        <taxon>Alphaproteobacteria</taxon>
        <taxon>Hyphomicrobiales</taxon>
        <taxon>Nitrobacteraceae</taxon>
        <taxon>Bradyrhizobium</taxon>
    </lineage>
</organism>
<accession>A0AAE5WWN8</accession>
<feature type="compositionally biased region" description="Polar residues" evidence="1">
    <location>
        <begin position="89"/>
        <end position="99"/>
    </location>
</feature>
<dbReference type="KEGG" id="bgz:XH91_03380"/>
<reference evidence="2 3" key="1">
    <citation type="submission" date="2018-06" db="EMBL/GenBank/DDBJ databases">
        <title>Comparative genomics of rhizobia nodulating Arachis hypogaea in China.</title>
        <authorList>
            <person name="Li Y."/>
        </authorList>
    </citation>
    <scope>NUCLEOTIDE SEQUENCE [LARGE SCALE GENOMIC DNA]</scope>
    <source>
        <strain evidence="2 3">CCBAU 51670</strain>
    </source>
</reference>
<feature type="compositionally biased region" description="Basic and acidic residues" evidence="1">
    <location>
        <begin position="15"/>
        <end position="32"/>
    </location>
</feature>
<name>A0AAE5WWN8_9BRAD</name>
<feature type="compositionally biased region" description="Basic residues" evidence="1">
    <location>
        <begin position="45"/>
        <end position="59"/>
    </location>
</feature>
<feature type="region of interest" description="Disordered" evidence="1">
    <location>
        <begin position="1"/>
        <end position="99"/>
    </location>
</feature>
<dbReference type="AlphaFoldDB" id="A0AAE5WWN8"/>
<gene>
    <name evidence="2" type="ORF">XH91_03380</name>
</gene>
<evidence type="ECO:0000313" key="2">
    <source>
        <dbReference type="EMBL" id="QAU44488.1"/>
    </source>
</evidence>
<sequence>MPFCAGAQAALGPARQDRGEPRSDPDQRRSRCEAGLLTPLSFRGAAKRRARNPSRHRLRRSMDSGLALRAPRNDKSYFANDRDGGRCSAQASTLSLARG</sequence>
<feature type="compositionally biased region" description="Basic and acidic residues" evidence="1">
    <location>
        <begin position="71"/>
        <end position="85"/>
    </location>
</feature>
<proteinExistence type="predicted"/>
<evidence type="ECO:0000256" key="1">
    <source>
        <dbReference type="SAM" id="MobiDB-lite"/>
    </source>
</evidence>